<dbReference type="EMBL" id="JAFDVD010000021">
    <property type="protein sequence ID" value="MBM6402057.1"/>
    <property type="molecule type" value="Genomic_DNA"/>
</dbReference>
<name>A0ABS2CQ90_9MICO</name>
<accession>A0ABS2CQ90</accession>
<sequence length="113" mass="11639">MTDARPAGAGVGPPAPAPSSVDPVPEAARVELDRIRRRWSELSVDRANLAGPLVRELVEAVAATTAPGTPVPDLGSAVLVDQLAVVVWDACAADAIDGADLSERLTALRRALP</sequence>
<dbReference type="Proteomes" id="UP001430172">
    <property type="component" value="Unassembled WGS sequence"/>
</dbReference>
<dbReference type="RefSeq" id="WP_204132530.1">
    <property type="nucleotide sequence ID" value="NZ_JAFDVD010000021.1"/>
</dbReference>
<gene>
    <name evidence="2" type="ORF">JQN70_16785</name>
</gene>
<evidence type="ECO:0008006" key="4">
    <source>
        <dbReference type="Google" id="ProtNLM"/>
    </source>
</evidence>
<protein>
    <recommendedName>
        <fullName evidence="4">MftR C-terminal domain-containing protein</fullName>
    </recommendedName>
</protein>
<feature type="region of interest" description="Disordered" evidence="1">
    <location>
        <begin position="1"/>
        <end position="25"/>
    </location>
</feature>
<evidence type="ECO:0000313" key="3">
    <source>
        <dbReference type="Proteomes" id="UP001430172"/>
    </source>
</evidence>
<organism evidence="2 3">
    <name type="scientific">Phycicoccus sonneratiae</name>
    <dbReference type="NCBI Taxonomy" id="2807628"/>
    <lineage>
        <taxon>Bacteria</taxon>
        <taxon>Bacillati</taxon>
        <taxon>Actinomycetota</taxon>
        <taxon>Actinomycetes</taxon>
        <taxon>Micrococcales</taxon>
        <taxon>Intrasporangiaceae</taxon>
        <taxon>Phycicoccus</taxon>
    </lineage>
</organism>
<evidence type="ECO:0000256" key="1">
    <source>
        <dbReference type="SAM" id="MobiDB-lite"/>
    </source>
</evidence>
<reference evidence="2" key="1">
    <citation type="submission" date="2021-02" db="EMBL/GenBank/DDBJ databases">
        <title>Phycicoccus sp. MQZ13P-5T, whole genome shotgun sequence.</title>
        <authorList>
            <person name="Tuo L."/>
        </authorList>
    </citation>
    <scope>NUCLEOTIDE SEQUENCE</scope>
    <source>
        <strain evidence="2">MQZ13P-5</strain>
    </source>
</reference>
<keyword evidence="3" id="KW-1185">Reference proteome</keyword>
<proteinExistence type="predicted"/>
<evidence type="ECO:0000313" key="2">
    <source>
        <dbReference type="EMBL" id="MBM6402057.1"/>
    </source>
</evidence>
<comment type="caution">
    <text evidence="2">The sequence shown here is derived from an EMBL/GenBank/DDBJ whole genome shotgun (WGS) entry which is preliminary data.</text>
</comment>